<accession>A0A1G8VEE8</accession>
<dbReference type="InterPro" id="IPR014757">
    <property type="entry name" value="Tscrpt_reg_IclR_C"/>
</dbReference>
<evidence type="ECO:0000256" key="4">
    <source>
        <dbReference type="ARBA" id="ARBA00023163"/>
    </source>
</evidence>
<dbReference type="Gene3D" id="3.30.450.40">
    <property type="match status" value="1"/>
</dbReference>
<dbReference type="InterPro" id="IPR036388">
    <property type="entry name" value="WH-like_DNA-bd_sf"/>
</dbReference>
<keyword evidence="2" id="KW-0805">Transcription regulation</keyword>
<dbReference type="GO" id="GO:0045892">
    <property type="term" value="P:negative regulation of DNA-templated transcription"/>
    <property type="evidence" value="ECO:0007669"/>
    <property type="project" value="TreeGrafter"/>
</dbReference>
<dbReference type="InterPro" id="IPR029016">
    <property type="entry name" value="GAF-like_dom_sf"/>
</dbReference>
<dbReference type="FunFam" id="1.10.10.10:FF:000056">
    <property type="entry name" value="IclR family transcriptional regulator"/>
    <property type="match status" value="1"/>
</dbReference>
<evidence type="ECO:0000256" key="5">
    <source>
        <dbReference type="ARBA" id="ARBA00058938"/>
    </source>
</evidence>
<dbReference type="Proteomes" id="UP000199213">
    <property type="component" value="Unassembled WGS sequence"/>
</dbReference>
<evidence type="ECO:0000256" key="1">
    <source>
        <dbReference type="ARBA" id="ARBA00022798"/>
    </source>
</evidence>
<dbReference type="PANTHER" id="PTHR30136:SF24">
    <property type="entry name" value="HTH-TYPE TRANSCRIPTIONAL REPRESSOR ALLR"/>
    <property type="match status" value="1"/>
</dbReference>
<dbReference type="GO" id="GO:0003700">
    <property type="term" value="F:DNA-binding transcription factor activity"/>
    <property type="evidence" value="ECO:0007669"/>
    <property type="project" value="TreeGrafter"/>
</dbReference>
<feature type="domain" description="IclR-ED" evidence="9">
    <location>
        <begin position="84"/>
        <end position="263"/>
    </location>
</feature>
<keyword evidence="11" id="KW-1185">Reference proteome</keyword>
<dbReference type="SMART" id="SM00346">
    <property type="entry name" value="HTH_ICLR"/>
    <property type="match status" value="1"/>
</dbReference>
<proteinExistence type="predicted"/>
<keyword evidence="3" id="KW-0238">DNA-binding</keyword>
<dbReference type="EMBL" id="FNFM01000001">
    <property type="protein sequence ID" value="SDJ64294.1"/>
    <property type="molecule type" value="Genomic_DNA"/>
</dbReference>
<dbReference type="PROSITE" id="PS51078">
    <property type="entry name" value="ICLR_ED"/>
    <property type="match status" value="1"/>
</dbReference>
<reference evidence="11" key="1">
    <citation type="submission" date="2016-10" db="EMBL/GenBank/DDBJ databases">
        <authorList>
            <person name="Varghese N."/>
            <person name="Submissions S."/>
        </authorList>
    </citation>
    <scope>NUCLEOTIDE SEQUENCE [LARGE SCALE GENOMIC DNA]</scope>
    <source>
        <strain evidence="11">DSM 45460</strain>
    </source>
</reference>
<comment type="function">
    <text evidence="5">May be an activator protein for the gylABX operon.</text>
</comment>
<evidence type="ECO:0000256" key="7">
    <source>
        <dbReference type="SAM" id="MobiDB-lite"/>
    </source>
</evidence>
<protein>
    <recommendedName>
        <fullName evidence="6">Glycerol operon regulatory protein</fullName>
    </recommendedName>
</protein>
<dbReference type="SUPFAM" id="SSF55781">
    <property type="entry name" value="GAF domain-like"/>
    <property type="match status" value="1"/>
</dbReference>
<dbReference type="InterPro" id="IPR050707">
    <property type="entry name" value="HTH_MetabolicPath_Reg"/>
</dbReference>
<dbReference type="PANTHER" id="PTHR30136">
    <property type="entry name" value="HELIX-TURN-HELIX TRANSCRIPTIONAL REGULATOR, ICLR FAMILY"/>
    <property type="match status" value="1"/>
</dbReference>
<evidence type="ECO:0000256" key="6">
    <source>
        <dbReference type="ARBA" id="ARBA00070406"/>
    </source>
</evidence>
<dbReference type="InterPro" id="IPR005471">
    <property type="entry name" value="Tscrpt_reg_IclR_N"/>
</dbReference>
<feature type="domain" description="HTH iclR-type" evidence="8">
    <location>
        <begin position="22"/>
        <end position="83"/>
    </location>
</feature>
<dbReference type="Pfam" id="PF09339">
    <property type="entry name" value="HTH_IclR"/>
    <property type="match status" value="1"/>
</dbReference>
<dbReference type="PROSITE" id="PS51077">
    <property type="entry name" value="HTH_ICLR"/>
    <property type="match status" value="1"/>
</dbReference>
<feature type="region of interest" description="Disordered" evidence="7">
    <location>
        <begin position="1"/>
        <end position="22"/>
    </location>
</feature>
<dbReference type="GO" id="GO:0006071">
    <property type="term" value="P:glycerol metabolic process"/>
    <property type="evidence" value="ECO:0007669"/>
    <property type="project" value="UniProtKB-KW"/>
</dbReference>
<dbReference type="Pfam" id="PF01614">
    <property type="entry name" value="IclR_C"/>
    <property type="match status" value="1"/>
</dbReference>
<evidence type="ECO:0000313" key="11">
    <source>
        <dbReference type="Proteomes" id="UP000199213"/>
    </source>
</evidence>
<organism evidence="10 11">
    <name type="scientific">Actinopolyspora mzabensis</name>
    <dbReference type="NCBI Taxonomy" id="995066"/>
    <lineage>
        <taxon>Bacteria</taxon>
        <taxon>Bacillati</taxon>
        <taxon>Actinomycetota</taxon>
        <taxon>Actinomycetes</taxon>
        <taxon>Actinopolysporales</taxon>
        <taxon>Actinopolysporaceae</taxon>
        <taxon>Actinopolyspora</taxon>
    </lineage>
</organism>
<dbReference type="GO" id="GO:0003677">
    <property type="term" value="F:DNA binding"/>
    <property type="evidence" value="ECO:0007669"/>
    <property type="project" value="UniProtKB-KW"/>
</dbReference>
<dbReference type="RefSeq" id="WP_092625145.1">
    <property type="nucleotide sequence ID" value="NZ_FNFM01000001.1"/>
</dbReference>
<evidence type="ECO:0000259" key="9">
    <source>
        <dbReference type="PROSITE" id="PS51078"/>
    </source>
</evidence>
<keyword evidence="1" id="KW-0319">Glycerol metabolism</keyword>
<evidence type="ECO:0000256" key="3">
    <source>
        <dbReference type="ARBA" id="ARBA00023125"/>
    </source>
</evidence>
<dbReference type="Gene3D" id="1.10.10.10">
    <property type="entry name" value="Winged helix-like DNA-binding domain superfamily/Winged helix DNA-binding domain"/>
    <property type="match status" value="1"/>
</dbReference>
<evidence type="ECO:0000259" key="8">
    <source>
        <dbReference type="PROSITE" id="PS51077"/>
    </source>
</evidence>
<evidence type="ECO:0000256" key="2">
    <source>
        <dbReference type="ARBA" id="ARBA00023015"/>
    </source>
</evidence>
<sequence>MAAGQDAGGNGSDRAKPTQGGVQSVERTFELLELMADAGGEVALSDLAEASALPLPTIHRIMRTLVRTGYARQQPSRRYALGPSLIRLGETASRTLGSWARPYLAELTEATGETSNMAVLDGAQIVYVSQVPSQHSMRMFTEVGRRVDAHATAVGKAVMATMPEESVTQVLNRTGMHPQTERTITSVNGMREELARIRELGYALDDGEQEVGVRCYAVAIPDAPAASAISISGPEARMKRIAVNDVVPLMRRLATDLGNELSATGEPA</sequence>
<gene>
    <name evidence="10" type="ORF">SAMN04487820_10124</name>
</gene>
<name>A0A1G8VEE8_ACTMZ</name>
<dbReference type="InterPro" id="IPR036390">
    <property type="entry name" value="WH_DNA-bd_sf"/>
</dbReference>
<dbReference type="OrthoDB" id="3730822at2"/>
<feature type="compositionally biased region" description="Gly residues" evidence="7">
    <location>
        <begin position="1"/>
        <end position="11"/>
    </location>
</feature>
<evidence type="ECO:0000313" key="10">
    <source>
        <dbReference type="EMBL" id="SDJ64294.1"/>
    </source>
</evidence>
<dbReference type="SUPFAM" id="SSF46785">
    <property type="entry name" value="Winged helix' DNA-binding domain"/>
    <property type="match status" value="1"/>
</dbReference>
<keyword evidence="4" id="KW-0804">Transcription</keyword>
<dbReference type="AlphaFoldDB" id="A0A1G8VEE8"/>